<sequence length="586" mass="63008" precursor="true">MIKRLWLLLALTLPLFAQAGGIPLPKADKLLAQQEPQFLPEDQAFAFNFQQDGQQLKLNWDIANGYYLYKIRFKVEGKGVSTGTLTLPQGQDHEDEFFGKTEVYHQQVAFTVPLSAINQGATVVVSYQGCADKGLCYPPTRKTVPVDPIAATAAPSHAPAQGYVSEQNKLAAMLAGSGLGLTLLAFFGAGVLIAFTPCVFPMYPILTGIIAGAGNKLTTGRAVWLSFIYVQGMAITYTALGLLVASAGAQVQALFQSPVVLIGLSLLFVMLAVVMFSGANLQLPSALQERLNRVSNQQQAGSVTGVLVMGVISGLVASPCTTAPLTGALLFVAQSGNLMTGALALYVLSLGMGLPLMLIGSTGSKWLPKAGAWMETIKHLFGFILLAVPILLLGRLVPDSWALIAWALWLLVTFAFLAQANSASQPGFWKGVRTLVAFLGLFTGAMLGYQTLFAPQVATPVASTTQDGHFKRVRNLAEMQAAIKAAASEGTPIMVDFYADWCVACKEFEKYTFSDPQVKARFAKMVLLQTDVTESTTEQVAMLNHFDILGLPTLLFFDKNGNEITALRVTGFQKPAQFLKTLDQFQ</sequence>
<dbReference type="EC" id="1.8.1.8" evidence="18"/>
<evidence type="ECO:0000256" key="13">
    <source>
        <dbReference type="ARBA" id="ARBA00023136"/>
    </source>
</evidence>
<protein>
    <recommendedName>
        <fullName evidence="18">Thiol:disulfide interchange protein DsbD</fullName>
        <ecNumber evidence="18">1.8.1.8</ecNumber>
    </recommendedName>
    <alternativeName>
        <fullName evidence="18">Protein-disulfide reductase</fullName>
        <shortName evidence="18">Disulfide reductase</shortName>
    </alternativeName>
</protein>
<dbReference type="PANTHER" id="PTHR32234">
    <property type="entry name" value="THIOL:DISULFIDE INTERCHANGE PROTEIN DSBD"/>
    <property type="match status" value="1"/>
</dbReference>
<dbReference type="SUPFAM" id="SSF52833">
    <property type="entry name" value="Thioredoxin-like"/>
    <property type="match status" value="1"/>
</dbReference>
<name>A0A3N1P1Y2_9GAMM</name>
<dbReference type="SUPFAM" id="SSF74863">
    <property type="entry name" value="Thiol:disulfide interchange protein DsbD, N-terminal domain (DsbD-alpha)"/>
    <property type="match status" value="1"/>
</dbReference>
<gene>
    <name evidence="18" type="primary">dsbD</name>
    <name evidence="20" type="ORF">EDC28_110108</name>
</gene>
<dbReference type="InterPro" id="IPR003834">
    <property type="entry name" value="Cyt_c_assmbl_TM_dom"/>
</dbReference>
<feature type="domain" description="Thioredoxin" evidence="19">
    <location>
        <begin position="452"/>
        <end position="586"/>
    </location>
</feature>
<dbReference type="GO" id="GO:0005886">
    <property type="term" value="C:plasma membrane"/>
    <property type="evidence" value="ECO:0007669"/>
    <property type="project" value="UniProtKB-SubCell"/>
</dbReference>
<dbReference type="CDD" id="cd02953">
    <property type="entry name" value="DsbDgamma"/>
    <property type="match status" value="1"/>
</dbReference>
<feature type="transmembrane region" description="Helical" evidence="18">
    <location>
        <begin position="380"/>
        <end position="397"/>
    </location>
</feature>
<dbReference type="InterPro" id="IPR013766">
    <property type="entry name" value="Thioredoxin_domain"/>
</dbReference>
<dbReference type="Pfam" id="PF11412">
    <property type="entry name" value="DsbD_N"/>
    <property type="match status" value="1"/>
</dbReference>
<evidence type="ECO:0000256" key="11">
    <source>
        <dbReference type="ARBA" id="ARBA00023002"/>
    </source>
</evidence>
<comment type="subcellular location">
    <subcellularLocation>
        <location evidence="1 18">Cell inner membrane</location>
        <topology evidence="1 18">Multi-pass membrane protein</topology>
    </subcellularLocation>
</comment>
<evidence type="ECO:0000259" key="19">
    <source>
        <dbReference type="PROSITE" id="PS51352"/>
    </source>
</evidence>
<dbReference type="Proteomes" id="UP000268033">
    <property type="component" value="Unassembled WGS sequence"/>
</dbReference>
<proteinExistence type="inferred from homology"/>
<evidence type="ECO:0000256" key="15">
    <source>
        <dbReference type="ARBA" id="ARBA00023284"/>
    </source>
</evidence>
<comment type="similarity">
    <text evidence="2 18">Belongs to the thioredoxin family. DsbD subfamily.</text>
</comment>
<feature type="transmembrane region" description="Helical" evidence="18">
    <location>
        <begin position="259"/>
        <end position="279"/>
    </location>
</feature>
<comment type="caution">
    <text evidence="20">The sequence shown here is derived from an EMBL/GenBank/DDBJ whole genome shotgun (WGS) entry which is preliminary data.</text>
</comment>
<keyword evidence="4 18" id="KW-1003">Cell membrane</keyword>
<dbReference type="GO" id="GO:0009055">
    <property type="term" value="F:electron transfer activity"/>
    <property type="evidence" value="ECO:0007669"/>
    <property type="project" value="UniProtKB-UniRule"/>
</dbReference>
<dbReference type="HAMAP" id="MF_00399">
    <property type="entry name" value="DbsD"/>
    <property type="match status" value="1"/>
</dbReference>
<comment type="catalytic activity">
    <reaction evidence="17 18">
        <text>[protein]-dithiol + NADP(+) = [protein]-disulfide + NADPH + H(+)</text>
        <dbReference type="Rhea" id="RHEA:18753"/>
        <dbReference type="Rhea" id="RHEA-COMP:10593"/>
        <dbReference type="Rhea" id="RHEA-COMP:10594"/>
        <dbReference type="ChEBI" id="CHEBI:15378"/>
        <dbReference type="ChEBI" id="CHEBI:29950"/>
        <dbReference type="ChEBI" id="CHEBI:50058"/>
        <dbReference type="ChEBI" id="CHEBI:57783"/>
        <dbReference type="ChEBI" id="CHEBI:58349"/>
        <dbReference type="EC" id="1.8.1.8"/>
    </reaction>
</comment>
<feature type="transmembrane region" description="Helical" evidence="18">
    <location>
        <begin position="300"/>
        <end position="318"/>
    </location>
</feature>
<dbReference type="InterPro" id="IPR022910">
    <property type="entry name" value="Thiol_diS_interchange_DbsD"/>
</dbReference>
<feature type="transmembrane region" description="Helical" evidence="18">
    <location>
        <begin position="403"/>
        <end position="420"/>
    </location>
</feature>
<keyword evidence="5 18" id="KW-0997">Cell inner membrane</keyword>
<dbReference type="InterPro" id="IPR035671">
    <property type="entry name" value="DsbD_gamma"/>
</dbReference>
<feature type="transmembrane region" description="Helical" evidence="18">
    <location>
        <begin position="170"/>
        <end position="203"/>
    </location>
</feature>
<evidence type="ECO:0000256" key="18">
    <source>
        <dbReference type="HAMAP-Rule" id="MF_00399"/>
    </source>
</evidence>
<evidence type="ECO:0000256" key="3">
    <source>
        <dbReference type="ARBA" id="ARBA00022448"/>
    </source>
</evidence>
<feature type="transmembrane region" description="Helical" evidence="18">
    <location>
        <begin position="432"/>
        <end position="452"/>
    </location>
</feature>
<feature type="disulfide bond" description="Redox-active" evidence="18">
    <location>
        <begin position="130"/>
        <end position="136"/>
    </location>
</feature>
<accession>A0A3N1P1Y2</accession>
<keyword evidence="8 18" id="KW-0201">Cytochrome c-type biogenesis</keyword>
<dbReference type="Gene3D" id="3.40.30.10">
    <property type="entry name" value="Glutaredoxin"/>
    <property type="match status" value="1"/>
</dbReference>
<evidence type="ECO:0000256" key="6">
    <source>
        <dbReference type="ARBA" id="ARBA00022692"/>
    </source>
</evidence>
<evidence type="ECO:0000256" key="12">
    <source>
        <dbReference type="ARBA" id="ARBA00023027"/>
    </source>
</evidence>
<feature type="signal peptide" evidence="18">
    <location>
        <begin position="1"/>
        <end position="19"/>
    </location>
</feature>
<dbReference type="PROSITE" id="PS00194">
    <property type="entry name" value="THIOREDOXIN_1"/>
    <property type="match status" value="1"/>
</dbReference>
<keyword evidence="10 18" id="KW-1133">Transmembrane helix</keyword>
<dbReference type="PANTHER" id="PTHR32234:SF0">
    <property type="entry name" value="THIOL:DISULFIDE INTERCHANGE PROTEIN DSBD"/>
    <property type="match status" value="1"/>
</dbReference>
<keyword evidence="13 18" id="KW-0472">Membrane</keyword>
<dbReference type="AlphaFoldDB" id="A0A3N1P1Y2"/>
<reference evidence="20 21" key="1">
    <citation type="submission" date="2018-11" db="EMBL/GenBank/DDBJ databases">
        <title>Genomic Encyclopedia of Type Strains, Phase IV (KMG-IV): sequencing the most valuable type-strain genomes for metagenomic binning, comparative biology and taxonomic classification.</title>
        <authorList>
            <person name="Goeker M."/>
        </authorList>
    </citation>
    <scope>NUCLEOTIDE SEQUENCE [LARGE SCALE GENOMIC DNA]</scope>
    <source>
        <strain evidence="20 21">DSM 21945</strain>
    </source>
</reference>
<keyword evidence="14 18" id="KW-1015">Disulfide bond</keyword>
<dbReference type="Pfam" id="PF13899">
    <property type="entry name" value="Thioredoxin_7"/>
    <property type="match status" value="1"/>
</dbReference>
<evidence type="ECO:0000256" key="8">
    <source>
        <dbReference type="ARBA" id="ARBA00022748"/>
    </source>
</evidence>
<feature type="disulfide bond" description="Redox-active" evidence="18">
    <location>
        <begin position="198"/>
        <end position="320"/>
    </location>
</feature>
<dbReference type="Gene3D" id="2.60.40.1250">
    <property type="entry name" value="Thiol:disulfide interchange protein DsbD, N-terminal domain"/>
    <property type="match status" value="1"/>
</dbReference>
<evidence type="ECO:0000256" key="5">
    <source>
        <dbReference type="ARBA" id="ARBA00022519"/>
    </source>
</evidence>
<keyword evidence="6 18" id="KW-0812">Transmembrane</keyword>
<keyword evidence="9 18" id="KW-0249">Electron transport</keyword>
<keyword evidence="12 18" id="KW-0520">NAD</keyword>
<dbReference type="InterPro" id="IPR017937">
    <property type="entry name" value="Thioredoxin_CS"/>
</dbReference>
<dbReference type="PROSITE" id="PS51352">
    <property type="entry name" value="THIOREDOXIN_2"/>
    <property type="match status" value="1"/>
</dbReference>
<feature type="transmembrane region" description="Helical" evidence="18">
    <location>
        <begin position="338"/>
        <end position="359"/>
    </location>
</feature>
<comment type="function">
    <text evidence="18">Required to facilitate the formation of correct disulfide bonds in some periplasmic proteins and for the assembly of the periplasmic c-type cytochromes. Acts by transferring electrons from cytoplasmic thioredoxin to the periplasm. This transfer involves a cascade of disulfide bond formation and reduction steps.</text>
</comment>
<evidence type="ECO:0000256" key="17">
    <source>
        <dbReference type="ARBA" id="ARBA00047804"/>
    </source>
</evidence>
<evidence type="ECO:0000313" key="20">
    <source>
        <dbReference type="EMBL" id="ROQ22465.1"/>
    </source>
</evidence>
<keyword evidence="11 18" id="KW-0560">Oxidoreductase</keyword>
<dbReference type="GO" id="GO:0045454">
    <property type="term" value="P:cell redox homeostasis"/>
    <property type="evidence" value="ECO:0007669"/>
    <property type="project" value="TreeGrafter"/>
</dbReference>
<dbReference type="Pfam" id="PF02683">
    <property type="entry name" value="DsbD_TM"/>
    <property type="match status" value="1"/>
</dbReference>
<keyword evidence="15 18" id="KW-0676">Redox-active center</keyword>
<dbReference type="NCBIfam" id="NF001419">
    <property type="entry name" value="PRK00293.1"/>
    <property type="match status" value="1"/>
</dbReference>
<dbReference type="RefSeq" id="WP_244946605.1">
    <property type="nucleotide sequence ID" value="NZ_RJUL01000010.1"/>
</dbReference>
<keyword evidence="7 18" id="KW-0732">Signal</keyword>
<dbReference type="EMBL" id="RJUL01000010">
    <property type="protein sequence ID" value="ROQ22465.1"/>
    <property type="molecule type" value="Genomic_DNA"/>
</dbReference>
<keyword evidence="3 18" id="KW-0813">Transport</keyword>
<dbReference type="InterPro" id="IPR028250">
    <property type="entry name" value="DsbDN"/>
</dbReference>
<comment type="catalytic activity">
    <reaction evidence="16 18">
        <text>[protein]-dithiol + NAD(+) = [protein]-disulfide + NADH + H(+)</text>
        <dbReference type="Rhea" id="RHEA:18749"/>
        <dbReference type="Rhea" id="RHEA-COMP:10593"/>
        <dbReference type="Rhea" id="RHEA-COMP:10594"/>
        <dbReference type="ChEBI" id="CHEBI:15378"/>
        <dbReference type="ChEBI" id="CHEBI:29950"/>
        <dbReference type="ChEBI" id="CHEBI:50058"/>
        <dbReference type="ChEBI" id="CHEBI:57540"/>
        <dbReference type="ChEBI" id="CHEBI:57945"/>
        <dbReference type="EC" id="1.8.1.8"/>
    </reaction>
</comment>
<evidence type="ECO:0000256" key="16">
    <source>
        <dbReference type="ARBA" id="ARBA00047388"/>
    </source>
</evidence>
<keyword evidence="21" id="KW-1185">Reference proteome</keyword>
<evidence type="ECO:0000256" key="9">
    <source>
        <dbReference type="ARBA" id="ARBA00022982"/>
    </source>
</evidence>
<evidence type="ECO:0000256" key="10">
    <source>
        <dbReference type="ARBA" id="ARBA00022989"/>
    </source>
</evidence>
<evidence type="ECO:0000256" key="2">
    <source>
        <dbReference type="ARBA" id="ARBA00007241"/>
    </source>
</evidence>
<feature type="disulfide bond" description="Redox-active" evidence="18">
    <location>
        <begin position="502"/>
        <end position="505"/>
    </location>
</feature>
<feature type="transmembrane region" description="Helical" evidence="18">
    <location>
        <begin position="223"/>
        <end position="247"/>
    </location>
</feature>
<evidence type="ECO:0000313" key="21">
    <source>
        <dbReference type="Proteomes" id="UP000268033"/>
    </source>
</evidence>
<organism evidence="20 21">
    <name type="scientific">Gallaecimonas pentaromativorans</name>
    <dbReference type="NCBI Taxonomy" id="584787"/>
    <lineage>
        <taxon>Bacteria</taxon>
        <taxon>Pseudomonadati</taxon>
        <taxon>Pseudomonadota</taxon>
        <taxon>Gammaproteobacteria</taxon>
        <taxon>Enterobacterales</taxon>
        <taxon>Gallaecimonadaceae</taxon>
        <taxon>Gallaecimonas</taxon>
    </lineage>
</organism>
<dbReference type="InterPro" id="IPR036929">
    <property type="entry name" value="DsbDN_sf"/>
</dbReference>
<dbReference type="InterPro" id="IPR036249">
    <property type="entry name" value="Thioredoxin-like_sf"/>
</dbReference>
<dbReference type="GO" id="GO:0047134">
    <property type="term" value="F:protein-disulfide reductase [NAD(P)H] activity"/>
    <property type="evidence" value="ECO:0007669"/>
    <property type="project" value="UniProtKB-UniRule"/>
</dbReference>
<evidence type="ECO:0000256" key="4">
    <source>
        <dbReference type="ARBA" id="ARBA00022475"/>
    </source>
</evidence>
<dbReference type="STRING" id="584787.GCA_001247655_01015"/>
<evidence type="ECO:0000256" key="7">
    <source>
        <dbReference type="ARBA" id="ARBA00022729"/>
    </source>
</evidence>
<evidence type="ECO:0000256" key="14">
    <source>
        <dbReference type="ARBA" id="ARBA00023157"/>
    </source>
</evidence>
<dbReference type="GO" id="GO:0017004">
    <property type="term" value="P:cytochrome complex assembly"/>
    <property type="evidence" value="ECO:0007669"/>
    <property type="project" value="UniProtKB-UniRule"/>
</dbReference>
<evidence type="ECO:0000256" key="1">
    <source>
        <dbReference type="ARBA" id="ARBA00004429"/>
    </source>
</evidence>
<feature type="chain" id="PRO_5018341212" description="Thiol:disulfide interchange protein DsbD" evidence="18">
    <location>
        <begin position="20"/>
        <end position="586"/>
    </location>
</feature>